<accession>A0A834NEF3</accession>
<protein>
    <submittedName>
        <fullName evidence="2">Uncharacterized protein</fullName>
    </submittedName>
</protein>
<evidence type="ECO:0000313" key="3">
    <source>
        <dbReference type="Proteomes" id="UP000600918"/>
    </source>
</evidence>
<reference evidence="2" key="1">
    <citation type="journal article" date="2020" name="G3 (Bethesda)">
        <title>High-Quality Assemblies for Three Invasive Social Wasps from the &lt;i&gt;Vespula&lt;/i&gt; Genus.</title>
        <authorList>
            <person name="Harrop T.W.R."/>
            <person name="Guhlin J."/>
            <person name="McLaughlin G.M."/>
            <person name="Permina E."/>
            <person name="Stockwell P."/>
            <person name="Gilligan J."/>
            <person name="Le Lec M.F."/>
            <person name="Gruber M.A.M."/>
            <person name="Quinn O."/>
            <person name="Lovegrove M."/>
            <person name="Duncan E.J."/>
            <person name="Remnant E.J."/>
            <person name="Van Eeckhoven J."/>
            <person name="Graham B."/>
            <person name="Knapp R.A."/>
            <person name="Langford K.W."/>
            <person name="Kronenberg Z."/>
            <person name="Press M.O."/>
            <person name="Eacker S.M."/>
            <person name="Wilson-Rankin E.E."/>
            <person name="Purcell J."/>
            <person name="Lester P.J."/>
            <person name="Dearden P.K."/>
        </authorList>
    </citation>
    <scope>NUCLEOTIDE SEQUENCE</scope>
    <source>
        <strain evidence="2">Volc-1</strain>
    </source>
</reference>
<organism evidence="2 3">
    <name type="scientific">Vespula pensylvanica</name>
    <name type="common">Western yellow jacket</name>
    <name type="synonym">Wasp</name>
    <dbReference type="NCBI Taxonomy" id="30213"/>
    <lineage>
        <taxon>Eukaryota</taxon>
        <taxon>Metazoa</taxon>
        <taxon>Ecdysozoa</taxon>
        <taxon>Arthropoda</taxon>
        <taxon>Hexapoda</taxon>
        <taxon>Insecta</taxon>
        <taxon>Pterygota</taxon>
        <taxon>Neoptera</taxon>
        <taxon>Endopterygota</taxon>
        <taxon>Hymenoptera</taxon>
        <taxon>Apocrita</taxon>
        <taxon>Aculeata</taxon>
        <taxon>Vespoidea</taxon>
        <taxon>Vespidae</taxon>
        <taxon>Vespinae</taxon>
        <taxon>Vespula</taxon>
    </lineage>
</organism>
<dbReference type="AlphaFoldDB" id="A0A834NEF3"/>
<dbReference type="Proteomes" id="UP000600918">
    <property type="component" value="Unassembled WGS sequence"/>
</dbReference>
<feature type="region of interest" description="Disordered" evidence="1">
    <location>
        <begin position="1"/>
        <end position="46"/>
    </location>
</feature>
<dbReference type="EMBL" id="JACSDY010000015">
    <property type="protein sequence ID" value="KAF7407055.1"/>
    <property type="molecule type" value="Genomic_DNA"/>
</dbReference>
<keyword evidence="3" id="KW-1185">Reference proteome</keyword>
<proteinExistence type="predicted"/>
<evidence type="ECO:0000256" key="1">
    <source>
        <dbReference type="SAM" id="MobiDB-lite"/>
    </source>
</evidence>
<gene>
    <name evidence="2" type="ORF">H0235_014711</name>
</gene>
<comment type="caution">
    <text evidence="2">The sequence shown here is derived from an EMBL/GenBank/DDBJ whole genome shotgun (WGS) entry which is preliminary data.</text>
</comment>
<sequence length="66" mass="7625">MINSECPNHRKNRSDVSGSILDEERNTNPYSTVANQRDVLNENKKKSSVLLKREKLSNDDHRSGIW</sequence>
<name>A0A834NEF3_VESPE</name>
<evidence type="ECO:0000313" key="2">
    <source>
        <dbReference type="EMBL" id="KAF7407055.1"/>
    </source>
</evidence>